<protein>
    <submittedName>
        <fullName evidence="1">Uncharacterized protein</fullName>
    </submittedName>
</protein>
<evidence type="ECO:0000313" key="2">
    <source>
        <dbReference type="Proteomes" id="UP001241377"/>
    </source>
</evidence>
<dbReference type="EMBL" id="JASBWR010000141">
    <property type="protein sequence ID" value="KAJ9091946.1"/>
    <property type="molecule type" value="Genomic_DNA"/>
</dbReference>
<sequence>MPIDYSKWDHIEISDDSDIEVHPNVDKNSFIKWKQRDIHEKRQQRNVEIKSILVQSTMYVKLNERVDYLLENCNDEELLDTKVVIDKLNLKFDKLERFDYERLIKEQGSSLRKGLKDLTFDKEEIGNTPPYNEMVEDLFTQVKEDHKDAETDASKLRSYISEHRQKIDDVLSKLSTKLDDLLYQKSLLITNDDLHTGFDRSFTNKDDETKPEPKKVKETTIETLNSPLVQSQEVLHQTSSNHEKSEKELLDELKVLPETEKFSVIKSDNLDESAKYLLHNPHICTEQQKDALLMTAFDSQLQGDESRTRQIIHQSLLLQYIAQLAGPRPTKDLIIKAIKLFISKIKDSSAPARGAFLQDFENTFKHIVQRCEVLKQEQSSGESGEALIQLKSLDDDKELLVNLPQEDTPEFEIFSTQLPKEMQEAVKEGSLDRVNEVFATLPLEEGERILEVFNECGVIGLSGYLLDENEFQELQKQYNENMDLKPTEAVEDTVD</sequence>
<keyword evidence="2" id="KW-1185">Reference proteome</keyword>
<organism evidence="1 2">
    <name type="scientific">Naganishia cerealis</name>
    <dbReference type="NCBI Taxonomy" id="610337"/>
    <lineage>
        <taxon>Eukaryota</taxon>
        <taxon>Fungi</taxon>
        <taxon>Dikarya</taxon>
        <taxon>Basidiomycota</taxon>
        <taxon>Agaricomycotina</taxon>
        <taxon>Tremellomycetes</taxon>
        <taxon>Filobasidiales</taxon>
        <taxon>Filobasidiaceae</taxon>
        <taxon>Naganishia</taxon>
    </lineage>
</organism>
<accession>A0ACC2UZQ4</accession>
<dbReference type="Proteomes" id="UP001241377">
    <property type="component" value="Unassembled WGS sequence"/>
</dbReference>
<name>A0ACC2UZQ4_9TREE</name>
<proteinExistence type="predicted"/>
<comment type="caution">
    <text evidence="1">The sequence shown here is derived from an EMBL/GenBank/DDBJ whole genome shotgun (WGS) entry which is preliminary data.</text>
</comment>
<evidence type="ECO:0000313" key="1">
    <source>
        <dbReference type="EMBL" id="KAJ9091946.1"/>
    </source>
</evidence>
<reference evidence="1" key="1">
    <citation type="submission" date="2023-04" db="EMBL/GenBank/DDBJ databases">
        <title>Draft Genome sequencing of Naganishia species isolated from polar environments using Oxford Nanopore Technology.</title>
        <authorList>
            <person name="Leo P."/>
            <person name="Venkateswaran K."/>
        </authorList>
    </citation>
    <scope>NUCLEOTIDE SEQUENCE</scope>
    <source>
        <strain evidence="1">MNA-CCFEE 5261</strain>
    </source>
</reference>
<gene>
    <name evidence="1" type="ORF">QFC19_008875</name>
</gene>